<sequence>MSYELTDLKRYELELNNVLAVFLDAARRGVTVTDVYLEVTLGVDAATVAKLVTKMKAENIIVEV</sequence>
<proteinExistence type="predicted"/>
<accession>A0A6M3Y0X6</accession>
<gene>
    <name evidence="1" type="ORF">TM448B03542_0002</name>
</gene>
<name>A0A6M3Y0X6_9ZZZZ</name>
<evidence type="ECO:0000313" key="1">
    <source>
        <dbReference type="EMBL" id="QJI02694.1"/>
    </source>
</evidence>
<dbReference type="AlphaFoldDB" id="A0A6M3Y0X6"/>
<protein>
    <submittedName>
        <fullName evidence="1">Uncharacterized protein</fullName>
    </submittedName>
</protein>
<dbReference type="EMBL" id="MT145023">
    <property type="protein sequence ID" value="QJI02694.1"/>
    <property type="molecule type" value="Genomic_DNA"/>
</dbReference>
<reference evidence="1" key="1">
    <citation type="submission" date="2020-03" db="EMBL/GenBank/DDBJ databases">
        <title>The deep terrestrial virosphere.</title>
        <authorList>
            <person name="Holmfeldt K."/>
            <person name="Nilsson E."/>
            <person name="Simone D."/>
            <person name="Lopez-Fernandez M."/>
            <person name="Wu X."/>
            <person name="de Brujin I."/>
            <person name="Lundin D."/>
            <person name="Andersson A."/>
            <person name="Bertilsson S."/>
            <person name="Dopson M."/>
        </authorList>
    </citation>
    <scope>NUCLEOTIDE SEQUENCE</scope>
    <source>
        <strain evidence="1">TM448B03542</strain>
    </source>
</reference>
<organism evidence="1">
    <name type="scientific">viral metagenome</name>
    <dbReference type="NCBI Taxonomy" id="1070528"/>
    <lineage>
        <taxon>unclassified sequences</taxon>
        <taxon>metagenomes</taxon>
        <taxon>organismal metagenomes</taxon>
    </lineage>
</organism>